<dbReference type="GO" id="GO:0070072">
    <property type="term" value="P:vacuolar proton-transporting V-type ATPase complex assembly"/>
    <property type="evidence" value="ECO:0007669"/>
    <property type="project" value="InterPro"/>
</dbReference>
<comment type="caution">
    <text evidence="2">The sequence shown here is derived from an EMBL/GenBank/DDBJ whole genome shotgun (WGS) entry which is preliminary data.</text>
</comment>
<proteinExistence type="predicted"/>
<evidence type="ECO:0000313" key="2">
    <source>
        <dbReference type="EMBL" id="OAA60604.1"/>
    </source>
</evidence>
<protein>
    <submittedName>
        <fullName evidence="2">Uncharacterized protein</fullName>
    </submittedName>
</protein>
<keyword evidence="3" id="KW-1185">Reference proteome</keyword>
<feature type="compositionally biased region" description="Low complexity" evidence="1">
    <location>
        <begin position="70"/>
        <end position="88"/>
    </location>
</feature>
<gene>
    <name evidence="2" type="ORF">LEL_10785</name>
</gene>
<dbReference type="STRING" id="1081108.A0A167THD2"/>
<evidence type="ECO:0000256" key="1">
    <source>
        <dbReference type="SAM" id="MobiDB-lite"/>
    </source>
</evidence>
<dbReference type="Proteomes" id="UP000076881">
    <property type="component" value="Unassembled WGS sequence"/>
</dbReference>
<accession>A0A167THD2</accession>
<dbReference type="EMBL" id="AZHF01000021">
    <property type="protein sequence ID" value="OAA60604.1"/>
    <property type="molecule type" value="Genomic_DNA"/>
</dbReference>
<dbReference type="OrthoDB" id="408631at2759"/>
<reference evidence="2 3" key="1">
    <citation type="journal article" date="2016" name="Genome Biol. Evol.">
        <title>Divergent and convergent evolution of fungal pathogenicity.</title>
        <authorList>
            <person name="Shang Y."/>
            <person name="Xiao G."/>
            <person name="Zheng P."/>
            <person name="Cen K."/>
            <person name="Zhan S."/>
            <person name="Wang C."/>
        </authorList>
    </citation>
    <scope>NUCLEOTIDE SEQUENCE [LARGE SCALE GENOMIC DNA]</scope>
    <source>
        <strain evidence="2 3">RCEF 1005</strain>
    </source>
</reference>
<evidence type="ECO:0000313" key="3">
    <source>
        <dbReference type="Proteomes" id="UP000076881"/>
    </source>
</evidence>
<dbReference type="AlphaFoldDB" id="A0A167THD2"/>
<sequence>MPSETNQAIAELLERYLVVYTTLRAALTAAQQRMFHALARANFTADRGVRHYGQNQYGERIQASRRVTISAPTSASLSPPTFTIAEEPAAAEEEEAEQGEEEEKNKKKEKHRQQQALTHAILLHGYEKIPQKKSYHITYSNVMTHL</sequence>
<feature type="region of interest" description="Disordered" evidence="1">
    <location>
        <begin position="70"/>
        <end position="115"/>
    </location>
</feature>
<feature type="compositionally biased region" description="Acidic residues" evidence="1">
    <location>
        <begin position="89"/>
        <end position="102"/>
    </location>
</feature>
<organism evidence="2 3">
    <name type="scientific">Akanthomyces lecanii RCEF 1005</name>
    <dbReference type="NCBI Taxonomy" id="1081108"/>
    <lineage>
        <taxon>Eukaryota</taxon>
        <taxon>Fungi</taxon>
        <taxon>Dikarya</taxon>
        <taxon>Ascomycota</taxon>
        <taxon>Pezizomycotina</taxon>
        <taxon>Sordariomycetes</taxon>
        <taxon>Hypocreomycetidae</taxon>
        <taxon>Hypocreales</taxon>
        <taxon>Cordycipitaceae</taxon>
        <taxon>Akanthomyces</taxon>
        <taxon>Cordyceps confragosa</taxon>
    </lineage>
</organism>
<dbReference type="InterPro" id="IPR040357">
    <property type="entry name" value="Vma22/CCDC115"/>
</dbReference>
<dbReference type="Pfam" id="PF21730">
    <property type="entry name" value="Vma22_CCDC115"/>
    <property type="match status" value="1"/>
</dbReference>
<name>A0A167THD2_CORDF</name>